<dbReference type="Pfam" id="PF08916">
    <property type="entry name" value="Phe_ZIP"/>
    <property type="match status" value="1"/>
</dbReference>
<keyword evidence="2" id="KW-0597">Phosphoprotein</keyword>
<dbReference type="SUPFAM" id="SSF109805">
    <property type="entry name" value="Phenylalanine zipper"/>
    <property type="match status" value="1"/>
</dbReference>
<dbReference type="GO" id="GO:0035556">
    <property type="term" value="P:intracellular signal transduction"/>
    <property type="evidence" value="ECO:0007669"/>
    <property type="project" value="TreeGrafter"/>
</dbReference>
<evidence type="ECO:0000256" key="2">
    <source>
        <dbReference type="ARBA" id="ARBA00022553"/>
    </source>
</evidence>
<dbReference type="Pfam" id="PF00017">
    <property type="entry name" value="SH2"/>
    <property type="match status" value="1"/>
</dbReference>
<reference evidence="8" key="1">
    <citation type="submission" date="2012-07" db="EMBL/GenBank/DDBJ databases">
        <title>Genome of the Chinese tree shrew, a rising model animal genetically related to primates.</title>
        <authorList>
            <person name="Zhang G."/>
            <person name="Fan Y."/>
            <person name="Yao Y."/>
            <person name="Huang Z."/>
        </authorList>
    </citation>
    <scope>NUCLEOTIDE SEQUENCE [LARGE SCALE GENOMIC DNA]</scope>
</reference>
<protein>
    <submittedName>
        <fullName evidence="7">SH2B adapter protein 3</fullName>
    </submittedName>
</protein>
<dbReference type="PANTHER" id="PTHR10872">
    <property type="entry name" value="SH2B ADAPTER PROTEIN"/>
    <property type="match status" value="1"/>
</dbReference>
<evidence type="ECO:0000313" key="8">
    <source>
        <dbReference type="Proteomes" id="UP000011518"/>
    </source>
</evidence>
<evidence type="ECO:0000313" key="7">
    <source>
        <dbReference type="EMBL" id="ELW66584.1"/>
    </source>
</evidence>
<dbReference type="FunCoup" id="L9KVU1">
    <property type="interactions" value="770"/>
</dbReference>
<reference evidence="8" key="2">
    <citation type="journal article" date="2013" name="Nat. Commun.">
        <title>Genome of the Chinese tree shrew.</title>
        <authorList>
            <person name="Fan Y."/>
            <person name="Huang Z.Y."/>
            <person name="Cao C.C."/>
            <person name="Chen C.S."/>
            <person name="Chen Y.X."/>
            <person name="Fan D.D."/>
            <person name="He J."/>
            <person name="Hou H.L."/>
            <person name="Hu L."/>
            <person name="Hu X.T."/>
            <person name="Jiang X.T."/>
            <person name="Lai R."/>
            <person name="Lang Y.S."/>
            <person name="Liang B."/>
            <person name="Liao S.G."/>
            <person name="Mu D."/>
            <person name="Ma Y.Y."/>
            <person name="Niu Y.Y."/>
            <person name="Sun X.Q."/>
            <person name="Xia J.Q."/>
            <person name="Xiao J."/>
            <person name="Xiong Z.Q."/>
            <person name="Xu L."/>
            <person name="Yang L."/>
            <person name="Zhang Y."/>
            <person name="Zhao W."/>
            <person name="Zhao X.D."/>
            <person name="Zheng Y.T."/>
            <person name="Zhou J.M."/>
            <person name="Zhu Y.B."/>
            <person name="Zhang G.J."/>
            <person name="Wang J."/>
            <person name="Yao Y.G."/>
        </authorList>
    </citation>
    <scope>NUCLEOTIDE SEQUENCE [LARGE SCALE GENOMIC DNA]</scope>
</reference>
<dbReference type="InParanoid" id="L9KVU1"/>
<dbReference type="Gene3D" id="2.30.29.30">
    <property type="entry name" value="Pleckstrin-homology domain (PH domain)/Phosphotyrosine-binding domain (PTB)"/>
    <property type="match status" value="1"/>
</dbReference>
<gene>
    <name evidence="7" type="ORF">TREES_T100016953</name>
</gene>
<dbReference type="SUPFAM" id="SSF55550">
    <property type="entry name" value="SH2 domain"/>
    <property type="match status" value="1"/>
</dbReference>
<feature type="region of interest" description="Disordered" evidence="5">
    <location>
        <begin position="346"/>
        <end position="392"/>
    </location>
</feature>
<name>L9KVU1_TUPCH</name>
<evidence type="ECO:0000259" key="6">
    <source>
        <dbReference type="PROSITE" id="PS50001"/>
    </source>
</evidence>
<dbReference type="eggNOG" id="ENOG502QS89">
    <property type="taxonomic scope" value="Eukaryota"/>
</dbReference>
<dbReference type="PRINTS" id="PR00401">
    <property type="entry name" value="SH2DOMAIN"/>
</dbReference>
<dbReference type="PANTHER" id="PTHR10872:SF1">
    <property type="entry name" value="SH2B ADAPTER PROTEIN 3"/>
    <property type="match status" value="1"/>
</dbReference>
<dbReference type="AlphaFoldDB" id="L9KVU1"/>
<evidence type="ECO:0000256" key="4">
    <source>
        <dbReference type="PROSITE-ProRule" id="PRU00191"/>
    </source>
</evidence>
<dbReference type="Gene3D" id="3.30.505.10">
    <property type="entry name" value="SH2 domain"/>
    <property type="match status" value="1"/>
</dbReference>
<proteinExistence type="inferred from homology"/>
<keyword evidence="8" id="KW-1185">Reference proteome</keyword>
<feature type="region of interest" description="Disordered" evidence="5">
    <location>
        <begin position="575"/>
        <end position="613"/>
    </location>
</feature>
<dbReference type="InterPro" id="IPR015012">
    <property type="entry name" value="Phe_ZIP"/>
</dbReference>
<dbReference type="EMBL" id="KB320648">
    <property type="protein sequence ID" value="ELW66584.1"/>
    <property type="molecule type" value="Genomic_DNA"/>
</dbReference>
<dbReference type="GO" id="GO:0005068">
    <property type="term" value="F:transmembrane receptor protein tyrosine kinase adaptor activity"/>
    <property type="evidence" value="ECO:0007669"/>
    <property type="project" value="TreeGrafter"/>
</dbReference>
<dbReference type="STRING" id="246437.L9KVU1"/>
<evidence type="ECO:0000256" key="3">
    <source>
        <dbReference type="ARBA" id="ARBA00022999"/>
    </source>
</evidence>
<dbReference type="Proteomes" id="UP000011518">
    <property type="component" value="Unassembled WGS sequence"/>
</dbReference>
<dbReference type="InterPro" id="IPR011993">
    <property type="entry name" value="PH-like_dom_sf"/>
</dbReference>
<dbReference type="PROSITE" id="PS50001">
    <property type="entry name" value="SH2"/>
    <property type="match status" value="1"/>
</dbReference>
<keyword evidence="3 4" id="KW-0727">SH2 domain</keyword>
<organism evidence="7 8">
    <name type="scientific">Tupaia chinensis</name>
    <name type="common">Chinese tree shrew</name>
    <name type="synonym">Tupaia belangeri chinensis</name>
    <dbReference type="NCBI Taxonomy" id="246437"/>
    <lineage>
        <taxon>Eukaryota</taxon>
        <taxon>Metazoa</taxon>
        <taxon>Chordata</taxon>
        <taxon>Craniata</taxon>
        <taxon>Vertebrata</taxon>
        <taxon>Euteleostomi</taxon>
        <taxon>Mammalia</taxon>
        <taxon>Eutheria</taxon>
        <taxon>Euarchontoglires</taxon>
        <taxon>Scandentia</taxon>
        <taxon>Tupaiidae</taxon>
        <taxon>Tupaia</taxon>
    </lineage>
</organism>
<dbReference type="InterPro" id="IPR036860">
    <property type="entry name" value="SH2_dom_sf"/>
</dbReference>
<accession>L9KVU1</accession>
<sequence>MNGPTLQPSSASSASSASPAAAAVASPAPRGWSEFCELHAVAAARELARHPERVLELFDPPKRVQMALQQPPFCNRLTRSPFHKCRPLPWRTQVAAAERMREALAGVREDMRPLARGLTADVSRQEAVDLGQSTEECGTSRLGHVLAGSLCPWLSLYVLAKPTWKPLTILCIVGMVLCGPLVVKSMRDFPAGWWVQGRAKGRQKVREGDPKPPAVPVAAAMAPWPPARSPLMQLIQAPTGAPTPRLPPELCPQPPRLPLLSDVDRCLWSLAGLVQTVALGWRQSSKPKLQASCSSIREARRCTRLEMPDNLHTFVLKVKDRTDIIFEVGDEQQLNSWLAELQEYTGLSPQAGGPTDSAETHIPSGPGPSTASSPRGSTDSLNQGASPGGLLEPPCQKTDHFLSCYPWFHGPISRVKAAQLVQLQGPAAHGVFLVRQSESRRGEYVLTFNFQGIAKVQQHLRLSLSERGQCRVQHLHFPSVLDMLRHFQRSPIPLECGAACDVRLSSYVVVLSQAAGSCSTVLFPFSLPRWDSELGLPHLSSSSCPRGLGPEALPGRASPPEQIFHLVPSPEELADSLRRLEPEPASRAQDSDYEMDSASRGHLRAIDNQYTPL</sequence>
<dbReference type="GO" id="GO:0005886">
    <property type="term" value="C:plasma membrane"/>
    <property type="evidence" value="ECO:0007669"/>
    <property type="project" value="TreeGrafter"/>
</dbReference>
<evidence type="ECO:0000256" key="5">
    <source>
        <dbReference type="SAM" id="MobiDB-lite"/>
    </source>
</evidence>
<comment type="similarity">
    <text evidence="1">Belongs to the SH2B adapter family.</text>
</comment>
<dbReference type="FunFam" id="3.30.505.10:FF:000008">
    <property type="entry name" value="SH2B adapter protein 1 isoform 2"/>
    <property type="match status" value="1"/>
</dbReference>
<dbReference type="InterPro" id="IPR036290">
    <property type="entry name" value="Phe_ZIP_sf"/>
</dbReference>
<feature type="compositionally biased region" description="Low complexity" evidence="5">
    <location>
        <begin position="363"/>
        <end position="377"/>
    </location>
</feature>
<dbReference type="SUPFAM" id="SSF50729">
    <property type="entry name" value="PH domain-like"/>
    <property type="match status" value="1"/>
</dbReference>
<dbReference type="InterPro" id="IPR030523">
    <property type="entry name" value="SH2B"/>
</dbReference>
<dbReference type="InterPro" id="IPR000980">
    <property type="entry name" value="SH2"/>
</dbReference>
<dbReference type="SMART" id="SM00252">
    <property type="entry name" value="SH2"/>
    <property type="match status" value="1"/>
</dbReference>
<feature type="compositionally biased region" description="Basic and acidic residues" evidence="5">
    <location>
        <begin position="575"/>
        <end position="584"/>
    </location>
</feature>
<feature type="domain" description="SH2" evidence="6">
    <location>
        <begin position="407"/>
        <end position="508"/>
    </location>
</feature>
<evidence type="ECO:0000256" key="1">
    <source>
        <dbReference type="ARBA" id="ARBA00010220"/>
    </source>
</evidence>